<protein>
    <submittedName>
        <fullName evidence="1">Uncharacterized protein</fullName>
    </submittedName>
</protein>
<organism evidence="1 2">
    <name type="scientific">Nepenthes gracilis</name>
    <name type="common">Slender pitcher plant</name>
    <dbReference type="NCBI Taxonomy" id="150966"/>
    <lineage>
        <taxon>Eukaryota</taxon>
        <taxon>Viridiplantae</taxon>
        <taxon>Streptophyta</taxon>
        <taxon>Embryophyta</taxon>
        <taxon>Tracheophyta</taxon>
        <taxon>Spermatophyta</taxon>
        <taxon>Magnoliopsida</taxon>
        <taxon>eudicotyledons</taxon>
        <taxon>Gunneridae</taxon>
        <taxon>Pentapetalae</taxon>
        <taxon>Caryophyllales</taxon>
        <taxon>Nepenthaceae</taxon>
        <taxon>Nepenthes</taxon>
    </lineage>
</organism>
<comment type="caution">
    <text evidence="1">The sequence shown here is derived from an EMBL/GenBank/DDBJ whole genome shotgun (WGS) entry which is preliminary data.</text>
</comment>
<dbReference type="Proteomes" id="UP001279734">
    <property type="component" value="Unassembled WGS sequence"/>
</dbReference>
<sequence>MLCPPMYSTEIHTALWPLMYYLWFEFKRALLEDHPLYAGKFRHVTRLQYIVRFTSACNQGLHHLKVCQ</sequence>
<reference evidence="1" key="1">
    <citation type="submission" date="2023-05" db="EMBL/GenBank/DDBJ databases">
        <title>Nepenthes gracilis genome sequencing.</title>
        <authorList>
            <person name="Fukushima K."/>
        </authorList>
    </citation>
    <scope>NUCLEOTIDE SEQUENCE</scope>
    <source>
        <strain evidence="1">SING2019-196</strain>
    </source>
</reference>
<accession>A0AAD3Y0N9</accession>
<dbReference type="EMBL" id="BSYO01000028">
    <property type="protein sequence ID" value="GMH24912.1"/>
    <property type="molecule type" value="Genomic_DNA"/>
</dbReference>
<keyword evidence="2" id="KW-1185">Reference proteome</keyword>
<evidence type="ECO:0000313" key="2">
    <source>
        <dbReference type="Proteomes" id="UP001279734"/>
    </source>
</evidence>
<name>A0AAD3Y0N9_NEPGR</name>
<dbReference type="AlphaFoldDB" id="A0AAD3Y0N9"/>
<evidence type="ECO:0000313" key="1">
    <source>
        <dbReference type="EMBL" id="GMH24912.1"/>
    </source>
</evidence>
<gene>
    <name evidence="1" type="ORF">Nepgr_026755</name>
</gene>
<proteinExistence type="predicted"/>